<dbReference type="GO" id="GO:0030246">
    <property type="term" value="F:carbohydrate binding"/>
    <property type="evidence" value="ECO:0007669"/>
    <property type="project" value="InterPro"/>
</dbReference>
<evidence type="ECO:0000259" key="4">
    <source>
        <dbReference type="Pfam" id="PF07971"/>
    </source>
</evidence>
<comment type="caution">
    <text evidence="6">The sequence shown here is derived from an EMBL/GenBank/DDBJ whole genome shotgun (WGS) entry which is preliminary data.</text>
</comment>
<evidence type="ECO:0000256" key="3">
    <source>
        <dbReference type="ARBA" id="ARBA00022837"/>
    </source>
</evidence>
<proteinExistence type="predicted"/>
<dbReference type="FunFam" id="1.20.1050.60:FF:000001">
    <property type="entry name" value="Putative alpha-1,2-mannosidase"/>
    <property type="match status" value="1"/>
</dbReference>
<evidence type="ECO:0000256" key="2">
    <source>
        <dbReference type="ARBA" id="ARBA00011245"/>
    </source>
</evidence>
<dbReference type="Proteomes" id="UP000559010">
    <property type="component" value="Unassembled WGS sequence"/>
</dbReference>
<dbReference type="Gene3D" id="1.20.1050.60">
    <property type="entry name" value="alpha-1,2-mannosidase"/>
    <property type="match status" value="1"/>
</dbReference>
<accession>A0A848J1C7</accession>
<dbReference type="RefSeq" id="WP_169679998.1">
    <property type="nucleotide sequence ID" value="NZ_JABBNU010000004.1"/>
</dbReference>
<keyword evidence="7" id="KW-1185">Reference proteome</keyword>
<dbReference type="EMBL" id="JABBNU010000004">
    <property type="protein sequence ID" value="NMM48350.1"/>
    <property type="molecule type" value="Genomic_DNA"/>
</dbReference>
<dbReference type="GO" id="GO:0006516">
    <property type="term" value="P:glycoprotein catabolic process"/>
    <property type="evidence" value="ECO:0007669"/>
    <property type="project" value="TreeGrafter"/>
</dbReference>
<evidence type="ECO:0000259" key="5">
    <source>
        <dbReference type="Pfam" id="PF17678"/>
    </source>
</evidence>
<evidence type="ECO:0000313" key="6">
    <source>
        <dbReference type="EMBL" id="NMM48350.1"/>
    </source>
</evidence>
<dbReference type="SUPFAM" id="SSF48208">
    <property type="entry name" value="Six-hairpin glycosidases"/>
    <property type="match status" value="1"/>
</dbReference>
<dbReference type="Gene3D" id="3.30.2080.10">
    <property type="entry name" value="GH92 mannosidase domain"/>
    <property type="match status" value="1"/>
</dbReference>
<organism evidence="6 7">
    <name type="scientific">Marinigracilibium pacificum</name>
    <dbReference type="NCBI Taxonomy" id="2729599"/>
    <lineage>
        <taxon>Bacteria</taxon>
        <taxon>Pseudomonadati</taxon>
        <taxon>Bacteroidota</taxon>
        <taxon>Cytophagia</taxon>
        <taxon>Cytophagales</taxon>
        <taxon>Flammeovirgaceae</taxon>
        <taxon>Marinigracilibium</taxon>
    </lineage>
</organism>
<reference evidence="6 7" key="1">
    <citation type="submission" date="2020-04" db="EMBL/GenBank/DDBJ databases">
        <title>Flammeovirgaceae bacterium KN852 isolated from deep sea.</title>
        <authorList>
            <person name="Zhang D.-C."/>
        </authorList>
    </citation>
    <scope>NUCLEOTIDE SEQUENCE [LARGE SCALE GENOMIC DNA]</scope>
    <source>
        <strain evidence="6 7">KN852</strain>
    </source>
</reference>
<dbReference type="PANTHER" id="PTHR12143">
    <property type="entry name" value="PEPTIDE N-GLYCANASE PNGASE -RELATED"/>
    <property type="match status" value="1"/>
</dbReference>
<evidence type="ECO:0000256" key="1">
    <source>
        <dbReference type="ARBA" id="ARBA00001913"/>
    </source>
</evidence>
<feature type="domain" description="Glycosyl hydrolase family 92 N-terminal" evidence="5">
    <location>
        <begin position="45"/>
        <end position="273"/>
    </location>
</feature>
<dbReference type="InterPro" id="IPR005887">
    <property type="entry name" value="GH92_a_mannosidase_put"/>
</dbReference>
<gene>
    <name evidence="6" type="ORF">HH304_08060</name>
</gene>
<dbReference type="InterPro" id="IPR014718">
    <property type="entry name" value="GH-type_carb-bd"/>
</dbReference>
<dbReference type="PANTHER" id="PTHR12143:SF39">
    <property type="entry name" value="SECRETED PROTEIN"/>
    <property type="match status" value="1"/>
</dbReference>
<dbReference type="InterPro" id="IPR050883">
    <property type="entry name" value="PNGase"/>
</dbReference>
<dbReference type="AlphaFoldDB" id="A0A848J1C7"/>
<dbReference type="GO" id="GO:0005975">
    <property type="term" value="P:carbohydrate metabolic process"/>
    <property type="evidence" value="ECO:0007669"/>
    <property type="project" value="InterPro"/>
</dbReference>
<dbReference type="PROSITE" id="PS51257">
    <property type="entry name" value="PROKAR_LIPOPROTEIN"/>
    <property type="match status" value="1"/>
</dbReference>
<sequence length="752" mass="84639">MRQIRPKLNSLYTSSFVCLTVLTIWFLTSCDYQKPEEKEIQLTDYVDPFIGTDDEGNTNPGAVLPWGLVSVSPHTFDFTRQISPTSYRSDSTHIYAFSFINLSGIGCPAGGSVPVKLVKGSFSTDVDQVKSTFSEEKAKPGYYSVILDKQRTKVEATSTLRSGILKFSLPAGESHIYIDLTANQGHFKGGLVNLDASGGVSGFQLDGNFCGSPTKQKIYFYAKTDLEPDSIMLLNNDPQDTKEVNNKSIGNNGAVFSFNLTQATQISLRVGLSFVSADNARDNLMKEQKDLTFEDIKQNANDQWIKQLEKINVSGSNKNNKIKFYTALYHSLLLPQTYSDYNGQYKVMGSDSVASADYTRYTTYSLWDTYRTVHPLLTLVYPEIQTDMMKSMIGMYQESGWLPKWELFGQEAGVMVGDPGIPVIVDSYMKGLTDIDANVALEAMIKHSDQEIGNFIRPGIRQYNHYGYIPMDDRGGDPMKFKWFTDMVWGPVSTTQEYNLADYNISVLANALGKKDVSSRYLNKSHSFLTLFDTTTQFLRPKNKDGSWMDPFNPTDRYFDIRWKKSGGKGYVEGTAWQYLFFVPHALDTLKSVMGKETFYNKLTAVFDEGHFDMTNEPDISYPYIFNYIEGKEDLTAQHIHKLIEEHFTLDKNGIPGNDDAGTLSAWLVFSMMGIYPDVPGKPHYQITTPTFDTIKIKLNPAYYTGESLIINKQGNNVTLNEILFNGESLDSYKIDHQTITKGGELILNTGK</sequence>
<dbReference type="Pfam" id="PF07971">
    <property type="entry name" value="Glyco_hydro_92"/>
    <property type="match status" value="1"/>
</dbReference>
<keyword evidence="6" id="KW-0378">Hydrolase</keyword>
<dbReference type="Gene3D" id="2.70.98.10">
    <property type="match status" value="1"/>
</dbReference>
<dbReference type="Pfam" id="PF17678">
    <property type="entry name" value="Glyco_hydro_92N"/>
    <property type="match status" value="1"/>
</dbReference>
<comment type="subunit">
    <text evidence="2">Monomer.</text>
</comment>
<dbReference type="InterPro" id="IPR008928">
    <property type="entry name" value="6-hairpin_glycosidase_sf"/>
</dbReference>
<comment type="cofactor">
    <cofactor evidence="1">
        <name>Ca(2+)</name>
        <dbReference type="ChEBI" id="CHEBI:29108"/>
    </cofactor>
</comment>
<name>A0A848J1C7_9BACT</name>
<protein>
    <submittedName>
        <fullName evidence="6">Glycoside hydrolase family 92 protein</fullName>
    </submittedName>
</protein>
<feature type="domain" description="Glycosyl hydrolase family 92" evidence="4">
    <location>
        <begin position="279"/>
        <end position="751"/>
    </location>
</feature>
<dbReference type="GO" id="GO:0005829">
    <property type="term" value="C:cytosol"/>
    <property type="evidence" value="ECO:0007669"/>
    <property type="project" value="TreeGrafter"/>
</dbReference>
<dbReference type="InterPro" id="IPR041371">
    <property type="entry name" value="GH92_N"/>
</dbReference>
<keyword evidence="3" id="KW-0106">Calcium</keyword>
<evidence type="ECO:0000313" key="7">
    <source>
        <dbReference type="Proteomes" id="UP000559010"/>
    </source>
</evidence>
<dbReference type="InterPro" id="IPR012939">
    <property type="entry name" value="Glyco_hydro_92"/>
</dbReference>
<dbReference type="NCBIfam" id="TIGR01180">
    <property type="entry name" value="aman2_put"/>
    <property type="match status" value="1"/>
</dbReference>
<dbReference type="GO" id="GO:0000224">
    <property type="term" value="F:peptide-N4-(N-acetyl-beta-glucosaminyl)asparagine amidase activity"/>
    <property type="evidence" value="ECO:0007669"/>
    <property type="project" value="TreeGrafter"/>
</dbReference>
<dbReference type="Gene3D" id="1.20.1610.10">
    <property type="entry name" value="alpha-1,2-mannosidases domains"/>
    <property type="match status" value="1"/>
</dbReference>